<name>A0AAE9DHD2_CAEBR</name>
<sequence length="130" mass="14469">MGISAEDSGRRLLKSEHGTYIRANAQTVDLKKGSPCDSEHWYIVDLGCKVSIKTFNSPERFLQAVPSGEVDLVETDPNQCPAVMWQPSKNSDGTWSFLSTYGTWLSGLGNGVVCCMPHWRSSEKFTLPLW</sequence>
<dbReference type="Proteomes" id="UP000827892">
    <property type="component" value="Chromosome II"/>
</dbReference>
<organism evidence="1 2">
    <name type="scientific">Caenorhabditis briggsae</name>
    <dbReference type="NCBI Taxonomy" id="6238"/>
    <lineage>
        <taxon>Eukaryota</taxon>
        <taxon>Metazoa</taxon>
        <taxon>Ecdysozoa</taxon>
        <taxon>Nematoda</taxon>
        <taxon>Chromadorea</taxon>
        <taxon>Rhabditida</taxon>
        <taxon>Rhabditina</taxon>
        <taxon>Rhabditomorpha</taxon>
        <taxon>Rhabditoidea</taxon>
        <taxon>Rhabditidae</taxon>
        <taxon>Peloderinae</taxon>
        <taxon>Caenorhabditis</taxon>
    </lineage>
</organism>
<dbReference type="Gene3D" id="2.80.10.50">
    <property type="match status" value="1"/>
</dbReference>
<dbReference type="InterPro" id="IPR008999">
    <property type="entry name" value="Actin-crosslinking"/>
</dbReference>
<dbReference type="OMA" id="TSHAKAC"/>
<evidence type="ECO:0000313" key="2">
    <source>
        <dbReference type="Proteomes" id="UP000827892"/>
    </source>
</evidence>
<dbReference type="CDD" id="cd00257">
    <property type="entry name" value="beta-trefoil_FSCN-like"/>
    <property type="match status" value="1"/>
</dbReference>
<accession>A0AAE9DHD2</accession>
<dbReference type="EMBL" id="CP090892">
    <property type="protein sequence ID" value="ULU04621.1"/>
    <property type="molecule type" value="Genomic_DNA"/>
</dbReference>
<dbReference type="KEGG" id="cbr:CBG_00523"/>
<dbReference type="PANTHER" id="PTHR33351">
    <property type="entry name" value="HISACTOPHILIN-1-RELATED"/>
    <property type="match status" value="1"/>
</dbReference>
<dbReference type="InterPro" id="IPR052883">
    <property type="entry name" value="Hisactophilin"/>
</dbReference>
<gene>
    <name evidence="1" type="ORF">L3Y34_017409</name>
</gene>
<dbReference type="PANTHER" id="PTHR33351:SF1">
    <property type="entry name" value="IG-LIKE DOMAIN-CONTAINING PROTEIN-RELATED"/>
    <property type="match status" value="1"/>
</dbReference>
<proteinExistence type="predicted"/>
<dbReference type="AlphaFoldDB" id="A0AAE9DHD2"/>
<protein>
    <submittedName>
        <fullName evidence="1">Uncharacterized protein</fullName>
    </submittedName>
</protein>
<evidence type="ECO:0000313" key="1">
    <source>
        <dbReference type="EMBL" id="ULU04621.1"/>
    </source>
</evidence>
<dbReference type="SUPFAM" id="SSF50405">
    <property type="entry name" value="Actin-crosslinking proteins"/>
    <property type="match status" value="1"/>
</dbReference>
<reference evidence="1 2" key="1">
    <citation type="submission" date="2022-05" db="EMBL/GenBank/DDBJ databases">
        <title>Chromosome-level reference genomes for two strains of Caenorhabditis briggsae: an improved platform for comparative genomics.</title>
        <authorList>
            <person name="Stevens L."/>
            <person name="Andersen E.C."/>
        </authorList>
    </citation>
    <scope>NUCLEOTIDE SEQUENCE [LARGE SCALE GENOMIC DNA]</scope>
    <source>
        <strain evidence="1">QX1410_ONT</strain>
        <tissue evidence="1">Whole-organism</tissue>
    </source>
</reference>